<dbReference type="PROSITE" id="PS50011">
    <property type="entry name" value="PROTEIN_KINASE_DOM"/>
    <property type="match status" value="1"/>
</dbReference>
<accession>A0A8S1M761</accession>
<dbReference type="GO" id="GO:0004674">
    <property type="term" value="F:protein serine/threonine kinase activity"/>
    <property type="evidence" value="ECO:0007669"/>
    <property type="project" value="UniProtKB-KW"/>
</dbReference>
<keyword evidence="3" id="KW-0808">Transferase</keyword>
<dbReference type="EMBL" id="CAJJDN010000032">
    <property type="protein sequence ID" value="CAD8074652.1"/>
    <property type="molecule type" value="Genomic_DNA"/>
</dbReference>
<dbReference type="PANTHER" id="PTHR43895">
    <property type="entry name" value="CALCIUM/CALMODULIN-DEPENDENT PROTEIN KINASE KINASE-RELATED"/>
    <property type="match status" value="1"/>
</dbReference>
<keyword evidence="2" id="KW-0723">Serine/threonine-protein kinase</keyword>
<evidence type="ECO:0000313" key="11">
    <source>
        <dbReference type="Proteomes" id="UP000692954"/>
    </source>
</evidence>
<evidence type="ECO:0000256" key="3">
    <source>
        <dbReference type="ARBA" id="ARBA00022679"/>
    </source>
</evidence>
<keyword evidence="11" id="KW-1185">Reference proteome</keyword>
<protein>
    <recommendedName>
        <fullName evidence="1">non-specific serine/threonine protein kinase</fullName>
        <ecNumber evidence="1">2.7.11.1</ecNumber>
    </recommendedName>
</protein>
<keyword evidence="6" id="KW-0067">ATP-binding</keyword>
<comment type="catalytic activity">
    <reaction evidence="7">
        <text>L-threonyl-[protein] + ATP = O-phospho-L-threonyl-[protein] + ADP + H(+)</text>
        <dbReference type="Rhea" id="RHEA:46608"/>
        <dbReference type="Rhea" id="RHEA-COMP:11060"/>
        <dbReference type="Rhea" id="RHEA-COMP:11605"/>
        <dbReference type="ChEBI" id="CHEBI:15378"/>
        <dbReference type="ChEBI" id="CHEBI:30013"/>
        <dbReference type="ChEBI" id="CHEBI:30616"/>
        <dbReference type="ChEBI" id="CHEBI:61977"/>
        <dbReference type="ChEBI" id="CHEBI:456216"/>
        <dbReference type="EC" id="2.7.11.1"/>
    </reaction>
</comment>
<gene>
    <name evidence="10" type="ORF">PSON_ATCC_30995.1.T0320207</name>
</gene>
<feature type="domain" description="Protein kinase" evidence="9">
    <location>
        <begin position="129"/>
        <end position="391"/>
    </location>
</feature>
<dbReference type="SMART" id="SM00220">
    <property type="entry name" value="S_TKc"/>
    <property type="match status" value="1"/>
</dbReference>
<dbReference type="InterPro" id="IPR008271">
    <property type="entry name" value="Ser/Thr_kinase_AS"/>
</dbReference>
<dbReference type="FunFam" id="1.10.510.10:FF:000945">
    <property type="entry name" value="Uncharacterized protein"/>
    <property type="match status" value="1"/>
</dbReference>
<evidence type="ECO:0000256" key="4">
    <source>
        <dbReference type="ARBA" id="ARBA00022741"/>
    </source>
</evidence>
<sequence>MRQKSDSCFSTHSNRQGSLWKKGYPSVQFGSQLVVLNGLKIRDGQKKIIQFKFSYVQDKYLVVDQKYISLENIQMKKIILPQSQQESLAFLQFDNNFDNFEIFGSVPLIYEIYNYCKLYTIQENFENNYKIMKLMGKGSFAKVYQVKQMENQEIYAVKMFNKMKMKENDDENQKSLWKEIEILRLMNHKHITKIHEVYEDEKKVYVLVDLLKGGELVSQIEKQVKIYDESLVRKLIYNLLDALIYIKERKVIHRDIKPENLILKDENDITNIVIADFGLADFYQENGEYLFNKCGSLGYVAPEILQDKLYDYKVDIYSLGIVMFLLLTGEAAIKGLSTQEVLKNNTCGKIDYLKLESCDVSQEAKDLCQKMLILNQKQRISAEVAIKHPWFKIDNYDISLNTLQIHKMPQQLKGQKEILFCHTPLWVNKSLRSIEDSPDQLNILTINVKDRTIEEILNSDNFRLDSIVYDLEDDFIDEESIAYRVENHKLLVKQRSLP</sequence>
<dbReference type="Proteomes" id="UP000692954">
    <property type="component" value="Unassembled WGS sequence"/>
</dbReference>
<evidence type="ECO:0000259" key="9">
    <source>
        <dbReference type="PROSITE" id="PS50011"/>
    </source>
</evidence>
<evidence type="ECO:0000256" key="8">
    <source>
        <dbReference type="ARBA" id="ARBA00048679"/>
    </source>
</evidence>
<dbReference type="AlphaFoldDB" id="A0A8S1M761"/>
<dbReference type="PANTHER" id="PTHR43895:SF32">
    <property type="entry name" value="SERINE_THREONINE-PROTEIN KINASE CHK1"/>
    <property type="match status" value="1"/>
</dbReference>
<dbReference type="InterPro" id="IPR000719">
    <property type="entry name" value="Prot_kinase_dom"/>
</dbReference>
<evidence type="ECO:0000313" key="10">
    <source>
        <dbReference type="EMBL" id="CAD8074652.1"/>
    </source>
</evidence>
<reference evidence="10" key="1">
    <citation type="submission" date="2021-01" db="EMBL/GenBank/DDBJ databases">
        <authorList>
            <consortium name="Genoscope - CEA"/>
            <person name="William W."/>
        </authorList>
    </citation>
    <scope>NUCLEOTIDE SEQUENCE</scope>
</reference>
<evidence type="ECO:0000256" key="7">
    <source>
        <dbReference type="ARBA" id="ARBA00047899"/>
    </source>
</evidence>
<dbReference type="GO" id="GO:0005524">
    <property type="term" value="F:ATP binding"/>
    <property type="evidence" value="ECO:0007669"/>
    <property type="project" value="UniProtKB-KW"/>
</dbReference>
<dbReference type="PROSITE" id="PS00108">
    <property type="entry name" value="PROTEIN_KINASE_ST"/>
    <property type="match status" value="1"/>
</dbReference>
<dbReference type="OrthoDB" id="300340at2759"/>
<dbReference type="EC" id="2.7.11.1" evidence="1"/>
<evidence type="ECO:0000256" key="2">
    <source>
        <dbReference type="ARBA" id="ARBA00022527"/>
    </source>
</evidence>
<keyword evidence="5" id="KW-0418">Kinase</keyword>
<evidence type="ECO:0000256" key="1">
    <source>
        <dbReference type="ARBA" id="ARBA00012513"/>
    </source>
</evidence>
<comment type="catalytic activity">
    <reaction evidence="8">
        <text>L-seryl-[protein] + ATP = O-phospho-L-seryl-[protein] + ADP + H(+)</text>
        <dbReference type="Rhea" id="RHEA:17989"/>
        <dbReference type="Rhea" id="RHEA-COMP:9863"/>
        <dbReference type="Rhea" id="RHEA-COMP:11604"/>
        <dbReference type="ChEBI" id="CHEBI:15378"/>
        <dbReference type="ChEBI" id="CHEBI:29999"/>
        <dbReference type="ChEBI" id="CHEBI:30616"/>
        <dbReference type="ChEBI" id="CHEBI:83421"/>
        <dbReference type="ChEBI" id="CHEBI:456216"/>
        <dbReference type="EC" id="2.7.11.1"/>
    </reaction>
</comment>
<dbReference type="FunFam" id="3.30.200.20:FF:000042">
    <property type="entry name" value="Aurora kinase A"/>
    <property type="match status" value="1"/>
</dbReference>
<proteinExistence type="predicted"/>
<dbReference type="Pfam" id="PF00069">
    <property type="entry name" value="Pkinase"/>
    <property type="match status" value="1"/>
</dbReference>
<evidence type="ECO:0000256" key="5">
    <source>
        <dbReference type="ARBA" id="ARBA00022777"/>
    </source>
</evidence>
<dbReference type="GO" id="GO:0007165">
    <property type="term" value="P:signal transduction"/>
    <property type="evidence" value="ECO:0007669"/>
    <property type="project" value="TreeGrafter"/>
</dbReference>
<keyword evidence="4" id="KW-0547">Nucleotide-binding</keyword>
<evidence type="ECO:0000256" key="6">
    <source>
        <dbReference type="ARBA" id="ARBA00022840"/>
    </source>
</evidence>
<comment type="caution">
    <text evidence="10">The sequence shown here is derived from an EMBL/GenBank/DDBJ whole genome shotgun (WGS) entry which is preliminary data.</text>
</comment>
<name>A0A8S1M761_9CILI</name>
<organism evidence="10 11">
    <name type="scientific">Paramecium sonneborni</name>
    <dbReference type="NCBI Taxonomy" id="65129"/>
    <lineage>
        <taxon>Eukaryota</taxon>
        <taxon>Sar</taxon>
        <taxon>Alveolata</taxon>
        <taxon>Ciliophora</taxon>
        <taxon>Intramacronucleata</taxon>
        <taxon>Oligohymenophorea</taxon>
        <taxon>Peniculida</taxon>
        <taxon>Parameciidae</taxon>
        <taxon>Paramecium</taxon>
    </lineage>
</organism>